<keyword evidence="2" id="KW-1185">Reference proteome</keyword>
<reference evidence="1 2" key="1">
    <citation type="journal article" date="2018" name="Sci. Rep.">
        <title>Genomic signatures of local adaptation to the degree of environmental predictability in rotifers.</title>
        <authorList>
            <person name="Franch-Gras L."/>
            <person name="Hahn C."/>
            <person name="Garcia-Roger E.M."/>
            <person name="Carmona M.J."/>
            <person name="Serra M."/>
            <person name="Gomez A."/>
        </authorList>
    </citation>
    <scope>NUCLEOTIDE SEQUENCE [LARGE SCALE GENOMIC DNA]</scope>
    <source>
        <strain evidence="1">HYR1</strain>
    </source>
</reference>
<proteinExistence type="predicted"/>
<protein>
    <submittedName>
        <fullName evidence="1">Uncharacterized protein</fullName>
    </submittedName>
</protein>
<evidence type="ECO:0000313" key="1">
    <source>
        <dbReference type="EMBL" id="RNA09586.1"/>
    </source>
</evidence>
<dbReference type="Proteomes" id="UP000276133">
    <property type="component" value="Unassembled WGS sequence"/>
</dbReference>
<sequence length="78" mass="9346">MRFFMCKRGLTTNFEWCGDFENLWHNDLHQADKSTVRLLLENRNNANLVYEFATKLTLDISKFEIADFVKFSSEKQYD</sequence>
<gene>
    <name evidence="1" type="ORF">BpHYR1_006804</name>
</gene>
<comment type="caution">
    <text evidence="1">The sequence shown here is derived from an EMBL/GenBank/DDBJ whole genome shotgun (WGS) entry which is preliminary data.</text>
</comment>
<organism evidence="1 2">
    <name type="scientific">Brachionus plicatilis</name>
    <name type="common">Marine rotifer</name>
    <name type="synonym">Brachionus muelleri</name>
    <dbReference type="NCBI Taxonomy" id="10195"/>
    <lineage>
        <taxon>Eukaryota</taxon>
        <taxon>Metazoa</taxon>
        <taxon>Spiralia</taxon>
        <taxon>Gnathifera</taxon>
        <taxon>Rotifera</taxon>
        <taxon>Eurotatoria</taxon>
        <taxon>Monogononta</taxon>
        <taxon>Pseudotrocha</taxon>
        <taxon>Ploima</taxon>
        <taxon>Brachionidae</taxon>
        <taxon>Brachionus</taxon>
    </lineage>
</organism>
<accession>A0A3M7QDT2</accession>
<evidence type="ECO:0000313" key="2">
    <source>
        <dbReference type="Proteomes" id="UP000276133"/>
    </source>
</evidence>
<name>A0A3M7QDT2_BRAPC</name>
<dbReference type="AlphaFoldDB" id="A0A3M7QDT2"/>
<dbReference type="EMBL" id="REGN01006436">
    <property type="protein sequence ID" value="RNA09586.1"/>
    <property type="molecule type" value="Genomic_DNA"/>
</dbReference>